<dbReference type="RefSeq" id="WP_074705054.1">
    <property type="nucleotide sequence ID" value="NZ_FOHI01000002.1"/>
</dbReference>
<organism evidence="2 3">
    <name type="scientific">Nitrosospira multiformis</name>
    <dbReference type="NCBI Taxonomy" id="1231"/>
    <lineage>
        <taxon>Bacteria</taxon>
        <taxon>Pseudomonadati</taxon>
        <taxon>Pseudomonadota</taxon>
        <taxon>Betaproteobacteria</taxon>
        <taxon>Nitrosomonadales</taxon>
        <taxon>Nitrosomonadaceae</taxon>
        <taxon>Nitrosospira</taxon>
    </lineage>
</organism>
<accession>A0A1I0AF30</accession>
<evidence type="ECO:0000313" key="3">
    <source>
        <dbReference type="Proteomes" id="UP000183339"/>
    </source>
</evidence>
<proteinExistence type="predicted"/>
<dbReference type="Pfam" id="PF21926">
    <property type="entry name" value="FeeM"/>
    <property type="match status" value="1"/>
</dbReference>
<evidence type="ECO:0000313" key="2">
    <source>
        <dbReference type="EMBL" id="SES92289.1"/>
    </source>
</evidence>
<dbReference type="InterPro" id="IPR016181">
    <property type="entry name" value="Acyl_CoA_acyltransferase"/>
</dbReference>
<sequence>MHIFRLLYALITHRYNFLPHDSEDSEAIISFKSPYRLHDLCIGERDSESVRDHPIDQQLFHIRMANSEDQREAASLLIKKRYSWRGYSVDMPVINEPNRITLIAETANQTVGTMTLCLDGNSSLPADENFGDELNELRAQGRKLCEPSRLAIDDNVPPRVFASLIHICYIYAANIHGFTDWVVEVNPRHAGFYKRMLGCRQIAEERVCTRVDAPAVLLRVKLEYMAEQIGKFGGLMEQHGNERSFYPYFFSAQDEGDITERLKTGGVWIPSA</sequence>
<reference evidence="2 3" key="1">
    <citation type="submission" date="2016-10" db="EMBL/GenBank/DDBJ databases">
        <authorList>
            <person name="de Groot N.N."/>
        </authorList>
    </citation>
    <scope>NUCLEOTIDE SEQUENCE [LARGE SCALE GENOMIC DNA]</scope>
    <source>
        <strain evidence="2 3">Nl7</strain>
    </source>
</reference>
<evidence type="ECO:0000259" key="1">
    <source>
        <dbReference type="Pfam" id="PF21926"/>
    </source>
</evidence>
<dbReference type="SUPFAM" id="SSF55729">
    <property type="entry name" value="Acyl-CoA N-acyltransferases (Nat)"/>
    <property type="match status" value="1"/>
</dbReference>
<dbReference type="Gene3D" id="3.40.630.30">
    <property type="match status" value="1"/>
</dbReference>
<dbReference type="EMBL" id="FOHI01000002">
    <property type="protein sequence ID" value="SES92289.1"/>
    <property type="molecule type" value="Genomic_DNA"/>
</dbReference>
<name>A0A1I0AF30_9PROT</name>
<dbReference type="InterPro" id="IPR054597">
    <property type="entry name" value="FeeM_cat"/>
</dbReference>
<dbReference type="Proteomes" id="UP000183339">
    <property type="component" value="Unassembled WGS sequence"/>
</dbReference>
<dbReference type="OrthoDB" id="9783696at2"/>
<protein>
    <recommendedName>
        <fullName evidence="1">N-acyl amino acid synthase FeeM catalytic core domain-containing protein</fullName>
    </recommendedName>
</protein>
<feature type="domain" description="N-acyl amino acid synthase FeeM catalytic core" evidence="1">
    <location>
        <begin position="73"/>
        <end position="220"/>
    </location>
</feature>
<gene>
    <name evidence="2" type="ORF">SAMN05216412_102208</name>
</gene>
<dbReference type="AlphaFoldDB" id="A0A1I0AF30"/>